<proteinExistence type="predicted"/>
<dbReference type="EMBL" id="BPLQ01005534">
    <property type="protein sequence ID" value="GIY15515.1"/>
    <property type="molecule type" value="Genomic_DNA"/>
</dbReference>
<protein>
    <submittedName>
        <fullName evidence="1">Uncharacterized protein</fullName>
    </submittedName>
</protein>
<name>A0AAV4R5H5_9ARAC</name>
<evidence type="ECO:0000313" key="1">
    <source>
        <dbReference type="EMBL" id="GIY15515.1"/>
    </source>
</evidence>
<sequence>MSSNIIYQLSVLLQAALRTRQYKNMREKRVVSLHPILALNENMYSAHSHAISPLQLENKNSSMYLEDVSSIPPSTEWPFLWMHTFMRRPIPGAEKEMCRTYSLFWLHQKKPKKPFLPVRVWLSKNIRKCALKWYFIL</sequence>
<gene>
    <name evidence="1" type="ORF">CDAR_490351</name>
</gene>
<organism evidence="1 2">
    <name type="scientific">Caerostris darwini</name>
    <dbReference type="NCBI Taxonomy" id="1538125"/>
    <lineage>
        <taxon>Eukaryota</taxon>
        <taxon>Metazoa</taxon>
        <taxon>Ecdysozoa</taxon>
        <taxon>Arthropoda</taxon>
        <taxon>Chelicerata</taxon>
        <taxon>Arachnida</taxon>
        <taxon>Araneae</taxon>
        <taxon>Araneomorphae</taxon>
        <taxon>Entelegynae</taxon>
        <taxon>Araneoidea</taxon>
        <taxon>Araneidae</taxon>
        <taxon>Caerostris</taxon>
    </lineage>
</organism>
<dbReference type="AlphaFoldDB" id="A0AAV4R5H5"/>
<comment type="caution">
    <text evidence="1">The sequence shown here is derived from an EMBL/GenBank/DDBJ whole genome shotgun (WGS) entry which is preliminary data.</text>
</comment>
<accession>A0AAV4R5H5</accession>
<keyword evidence="2" id="KW-1185">Reference proteome</keyword>
<evidence type="ECO:0000313" key="2">
    <source>
        <dbReference type="Proteomes" id="UP001054837"/>
    </source>
</evidence>
<reference evidence="1 2" key="1">
    <citation type="submission" date="2021-06" db="EMBL/GenBank/DDBJ databases">
        <title>Caerostris darwini draft genome.</title>
        <authorList>
            <person name="Kono N."/>
            <person name="Arakawa K."/>
        </authorList>
    </citation>
    <scope>NUCLEOTIDE SEQUENCE [LARGE SCALE GENOMIC DNA]</scope>
</reference>
<dbReference type="Proteomes" id="UP001054837">
    <property type="component" value="Unassembled WGS sequence"/>
</dbReference>